<sequence>MESNNKDNSHQSLLSPYKIDDEIWMVPCKLDGLKHKYSPLIYPRVLSGNLKHPWTKKEDDIVISLLNTQSYKKWTIIAKAINKQIHNEVPVRNGKQCRERWHNHLNPKLKKGDWTYEEDQIIIEKQQEIGNKWSIIANFLPGRTENNVKNRWKSILRRSKRESLKPLISATGASNVFSSKFSQREIGKCQEAFIGESEELQASFYGLDELDPIDDVALTYLE</sequence>
<feature type="domain" description="Myb-like" evidence="1">
    <location>
        <begin position="106"/>
        <end position="156"/>
    </location>
</feature>
<dbReference type="GO" id="GO:0000981">
    <property type="term" value="F:DNA-binding transcription factor activity, RNA polymerase II-specific"/>
    <property type="evidence" value="ECO:0007669"/>
    <property type="project" value="TreeGrafter"/>
</dbReference>
<dbReference type="AlphaFoldDB" id="A0AAU9KF33"/>
<dbReference type="CDD" id="cd00167">
    <property type="entry name" value="SANT"/>
    <property type="match status" value="2"/>
</dbReference>
<accession>A0AAU9KF33</accession>
<dbReference type="PROSITE" id="PS50090">
    <property type="entry name" value="MYB_LIKE"/>
    <property type="match status" value="2"/>
</dbReference>
<dbReference type="SUPFAM" id="SSF46689">
    <property type="entry name" value="Homeodomain-like"/>
    <property type="match status" value="2"/>
</dbReference>
<dbReference type="InterPro" id="IPR017930">
    <property type="entry name" value="Myb_dom"/>
</dbReference>
<dbReference type="Pfam" id="PF00249">
    <property type="entry name" value="Myb_DNA-binding"/>
    <property type="match status" value="2"/>
</dbReference>
<feature type="domain" description="HTH myb-type" evidence="2">
    <location>
        <begin position="51"/>
        <end position="105"/>
    </location>
</feature>
<evidence type="ECO:0000259" key="1">
    <source>
        <dbReference type="PROSITE" id="PS50090"/>
    </source>
</evidence>
<reference evidence="3" key="1">
    <citation type="submission" date="2021-09" db="EMBL/GenBank/DDBJ databases">
        <authorList>
            <consortium name="AG Swart"/>
            <person name="Singh M."/>
            <person name="Singh A."/>
            <person name="Seah K."/>
            <person name="Emmerich C."/>
        </authorList>
    </citation>
    <scope>NUCLEOTIDE SEQUENCE</scope>
    <source>
        <strain evidence="3">ATCC30299</strain>
    </source>
</reference>
<gene>
    <name evidence="3" type="ORF">BSTOLATCC_MIC65239</name>
</gene>
<evidence type="ECO:0000313" key="4">
    <source>
        <dbReference type="Proteomes" id="UP001162131"/>
    </source>
</evidence>
<comment type="caution">
    <text evidence="3">The sequence shown here is derived from an EMBL/GenBank/DDBJ whole genome shotgun (WGS) entry which is preliminary data.</text>
</comment>
<dbReference type="InterPro" id="IPR009057">
    <property type="entry name" value="Homeodomain-like_sf"/>
</dbReference>
<keyword evidence="4" id="KW-1185">Reference proteome</keyword>
<dbReference type="GO" id="GO:0000978">
    <property type="term" value="F:RNA polymerase II cis-regulatory region sequence-specific DNA binding"/>
    <property type="evidence" value="ECO:0007669"/>
    <property type="project" value="TreeGrafter"/>
</dbReference>
<dbReference type="PROSITE" id="PS51294">
    <property type="entry name" value="HTH_MYB"/>
    <property type="match status" value="2"/>
</dbReference>
<dbReference type="PANTHER" id="PTHR45614">
    <property type="entry name" value="MYB PROTEIN-RELATED"/>
    <property type="match status" value="1"/>
</dbReference>
<feature type="domain" description="Myb-like" evidence="1">
    <location>
        <begin position="51"/>
        <end position="105"/>
    </location>
</feature>
<evidence type="ECO:0008006" key="5">
    <source>
        <dbReference type="Google" id="ProtNLM"/>
    </source>
</evidence>
<dbReference type="Proteomes" id="UP001162131">
    <property type="component" value="Unassembled WGS sequence"/>
</dbReference>
<dbReference type="PANTHER" id="PTHR45614:SF25">
    <property type="entry name" value="MYB PROTEIN"/>
    <property type="match status" value="1"/>
</dbReference>
<feature type="domain" description="HTH myb-type" evidence="2">
    <location>
        <begin position="106"/>
        <end position="160"/>
    </location>
</feature>
<dbReference type="Gene3D" id="1.10.10.60">
    <property type="entry name" value="Homeodomain-like"/>
    <property type="match status" value="2"/>
</dbReference>
<dbReference type="GO" id="GO:0005634">
    <property type="term" value="C:nucleus"/>
    <property type="evidence" value="ECO:0007669"/>
    <property type="project" value="TreeGrafter"/>
</dbReference>
<evidence type="ECO:0000259" key="2">
    <source>
        <dbReference type="PROSITE" id="PS51294"/>
    </source>
</evidence>
<dbReference type="InterPro" id="IPR050560">
    <property type="entry name" value="MYB_TF"/>
</dbReference>
<evidence type="ECO:0000313" key="3">
    <source>
        <dbReference type="EMBL" id="CAG9335922.1"/>
    </source>
</evidence>
<name>A0AAU9KF33_9CILI</name>
<organism evidence="3 4">
    <name type="scientific">Blepharisma stoltei</name>
    <dbReference type="NCBI Taxonomy" id="1481888"/>
    <lineage>
        <taxon>Eukaryota</taxon>
        <taxon>Sar</taxon>
        <taxon>Alveolata</taxon>
        <taxon>Ciliophora</taxon>
        <taxon>Postciliodesmatophora</taxon>
        <taxon>Heterotrichea</taxon>
        <taxon>Heterotrichida</taxon>
        <taxon>Blepharismidae</taxon>
        <taxon>Blepharisma</taxon>
    </lineage>
</organism>
<dbReference type="SMART" id="SM00717">
    <property type="entry name" value="SANT"/>
    <property type="match status" value="2"/>
</dbReference>
<protein>
    <recommendedName>
        <fullName evidence="5">Myb-like DNA-binding domain containing protein</fullName>
    </recommendedName>
</protein>
<dbReference type="EMBL" id="CAJZBQ010000063">
    <property type="protein sequence ID" value="CAG9335922.1"/>
    <property type="molecule type" value="Genomic_DNA"/>
</dbReference>
<dbReference type="InterPro" id="IPR001005">
    <property type="entry name" value="SANT/Myb"/>
</dbReference>
<proteinExistence type="predicted"/>